<accession>A0A0F9LYW8</accession>
<evidence type="ECO:0000313" key="1">
    <source>
        <dbReference type="EMBL" id="KKM98618.1"/>
    </source>
</evidence>
<reference evidence="1" key="1">
    <citation type="journal article" date="2015" name="Nature">
        <title>Complex archaea that bridge the gap between prokaryotes and eukaryotes.</title>
        <authorList>
            <person name="Spang A."/>
            <person name="Saw J.H."/>
            <person name="Jorgensen S.L."/>
            <person name="Zaremba-Niedzwiedzka K."/>
            <person name="Martijn J."/>
            <person name="Lind A.E."/>
            <person name="van Eijk R."/>
            <person name="Schleper C."/>
            <person name="Guy L."/>
            <person name="Ettema T.J."/>
        </authorList>
    </citation>
    <scope>NUCLEOTIDE SEQUENCE</scope>
</reference>
<organism evidence="1">
    <name type="scientific">marine sediment metagenome</name>
    <dbReference type="NCBI Taxonomy" id="412755"/>
    <lineage>
        <taxon>unclassified sequences</taxon>
        <taxon>metagenomes</taxon>
        <taxon>ecological metagenomes</taxon>
    </lineage>
</organism>
<dbReference type="AlphaFoldDB" id="A0A0F9LYW8"/>
<dbReference type="EMBL" id="LAZR01005596">
    <property type="protein sequence ID" value="KKM98618.1"/>
    <property type="molecule type" value="Genomic_DNA"/>
</dbReference>
<gene>
    <name evidence="1" type="ORF">LCGC14_1156010</name>
</gene>
<sequence length="58" mass="6069">MGSPKTNPETGETCALLNKTERKQLARSKSTLRLYAALNVGKPLGKIAGEAGANIGEL</sequence>
<protein>
    <submittedName>
        <fullName evidence="1">Uncharacterized protein</fullName>
    </submittedName>
</protein>
<name>A0A0F9LYW8_9ZZZZ</name>
<comment type="caution">
    <text evidence="1">The sequence shown here is derived from an EMBL/GenBank/DDBJ whole genome shotgun (WGS) entry which is preliminary data.</text>
</comment>
<proteinExistence type="predicted"/>